<dbReference type="SUPFAM" id="SSF48403">
    <property type="entry name" value="Ankyrin repeat"/>
    <property type="match status" value="1"/>
</dbReference>
<reference evidence="7 8" key="1">
    <citation type="submission" date="2019-07" db="EMBL/GenBank/DDBJ databases">
        <title>Genomics analysis of Aphanomyces spp. identifies a new class of oomycete effector associated with host adaptation.</title>
        <authorList>
            <person name="Gaulin E."/>
        </authorList>
    </citation>
    <scope>NUCLEOTIDE SEQUENCE [LARGE SCALE GENOMIC DNA]</scope>
    <source>
        <strain evidence="7 8">ATCC 201684</strain>
    </source>
</reference>
<evidence type="ECO:0000256" key="2">
    <source>
        <dbReference type="ARBA" id="ARBA00022737"/>
    </source>
</evidence>
<evidence type="ECO:0000259" key="6">
    <source>
        <dbReference type="PROSITE" id="PS51977"/>
    </source>
</evidence>
<accession>A0A6G0WK56</accession>
<dbReference type="Gene3D" id="1.25.40.20">
    <property type="entry name" value="Ankyrin repeat-containing domain"/>
    <property type="match status" value="2"/>
</dbReference>
<dbReference type="InterPro" id="IPR046450">
    <property type="entry name" value="PA_dom_sf"/>
</dbReference>
<feature type="domain" description="WGR" evidence="6">
    <location>
        <begin position="937"/>
        <end position="1055"/>
    </location>
</feature>
<evidence type="ECO:0000256" key="3">
    <source>
        <dbReference type="ARBA" id="ARBA00023043"/>
    </source>
</evidence>
<keyword evidence="2" id="KW-0677">Repeat</keyword>
<dbReference type="InterPro" id="IPR051573">
    <property type="entry name" value="Ankyrin-SOCS_box_domain"/>
</dbReference>
<dbReference type="PROSITE" id="PS50297">
    <property type="entry name" value="ANK_REP_REGION"/>
    <property type="match status" value="3"/>
</dbReference>
<evidence type="ECO:0000256" key="1">
    <source>
        <dbReference type="ARBA" id="ARBA00005949"/>
    </source>
</evidence>
<evidence type="ECO:0000256" key="4">
    <source>
        <dbReference type="PROSITE-ProRule" id="PRU00023"/>
    </source>
</evidence>
<dbReference type="Gene3D" id="3.50.30.30">
    <property type="match status" value="2"/>
</dbReference>
<keyword evidence="3 4" id="KW-0040">ANK repeat</keyword>
<comment type="similarity">
    <text evidence="1">Belongs to the ankyrin SOCS box (ASB) family.</text>
</comment>
<feature type="repeat" description="ANK" evidence="4">
    <location>
        <begin position="524"/>
        <end position="556"/>
    </location>
</feature>
<dbReference type="PROSITE" id="PS50096">
    <property type="entry name" value="IQ"/>
    <property type="match status" value="1"/>
</dbReference>
<dbReference type="GO" id="GO:0016567">
    <property type="term" value="P:protein ubiquitination"/>
    <property type="evidence" value="ECO:0007669"/>
    <property type="project" value="TreeGrafter"/>
</dbReference>
<dbReference type="InterPro" id="IPR003137">
    <property type="entry name" value="PA_domain"/>
</dbReference>
<organism evidence="7 8">
    <name type="scientific">Aphanomyces euteiches</name>
    <dbReference type="NCBI Taxonomy" id="100861"/>
    <lineage>
        <taxon>Eukaryota</taxon>
        <taxon>Sar</taxon>
        <taxon>Stramenopiles</taxon>
        <taxon>Oomycota</taxon>
        <taxon>Saprolegniomycetes</taxon>
        <taxon>Saprolegniales</taxon>
        <taxon>Verrucalvaceae</taxon>
        <taxon>Aphanomyces</taxon>
    </lineage>
</organism>
<dbReference type="PROSITE" id="PS51977">
    <property type="entry name" value="WGR"/>
    <property type="match status" value="1"/>
</dbReference>
<dbReference type="AlphaFoldDB" id="A0A6G0WK56"/>
<sequence length="1063" mass="115637">MAEAEAQLNPMAVLAYLHVELGGVKRQVPAPVATFGLHTPSTHAAPLIHVYPATAFPTIENRPALRGKIVVVERGDCSFAAKAKSIQAAGAIGMILTNSSEELVRMGEAFEGEGAGIAIPVLMVGQAMGRSLRDGMQVVIQLKHEQKTLLQASVEAVKKTVEQTGEVVQAGVEVVKKSVEGYTKDPEIVHHVSSGALENIVKPKPCAMSAATASQPLTPLFAFVLYATNADEFHVQFAPLADFGLSRRRLYYRSRLVFASPLPAHPSLGNKSAFPGAIAFVERGGCTFPEKIERLQQSGAVAVLVANNDTVNPDAAFVMSVDQFAVDHITIPSVMLPYSISQQILAQPPESVGIVCLEGAAAGVLLANETSIYSLWSPPPSTCLPPLLAAARTASLSTLATLLESTSPNATDAFNVSALHHACIAGSVEAVELLLAAGAHVDALDLGSQTPLHYACMAPSVACVQVLVTAAAHTLAVNEGGSTPLHVACFAGSTECMEVLLTATATMDASGKYSFHGVNEVDKSGRTPLHVACRYGHGDCAMYLMAAGAEVNFVDHKGWTALHYVCDRLNSLPHDARADLHVVEQLLRYGARMMDSKSTADALILDRIRSNAIRREVEVLYLRQEVKTQRSLVSKWEHEWQRMQTAMAQTVHAAKMEAAAVTAHLEHTLKNEQLVVQHLQCQMTSVLQTLQQRTSHNHPMPIVPSLPSDHAACNDTERAQEAALARDLGRKCMRAKQYALAKTYFETSLQWYALPGVRRLLDQVDKLVAAPPCAVAPSTKSLVEKYQARLRAAGASADVIAAVQDEINKLEQVEASSTQCAMVHEWLEWLVSLPWNERLPCSLSLFQRVNQGLDDEKQAKRHAAASVIQRAVREHFSAQLFQRQWAATIIQARCRGWQHRRQLYGHHSAPENDLQDAKAAPPLPTATETEPASLSHSMDVQEEANQVDFACQVDPALGKRSTAVLHRGVHLEQAKSGKFFVLQWISDDNERHFVWTRWGGGHFKETMDKTTACALKGPYDVADDARAEFERIFKHKTHHAWGSNEYDAATSSWAFHLTTSQVA</sequence>
<dbReference type="PANTHER" id="PTHR24136">
    <property type="entry name" value="SOWAH (DROSOPHILA) HOMOLOG"/>
    <property type="match status" value="1"/>
</dbReference>
<dbReference type="Pfam" id="PF12796">
    <property type="entry name" value="Ank_2"/>
    <property type="match status" value="2"/>
</dbReference>
<feature type="repeat" description="ANK" evidence="4">
    <location>
        <begin position="414"/>
        <end position="446"/>
    </location>
</feature>
<evidence type="ECO:0000256" key="5">
    <source>
        <dbReference type="SAM" id="MobiDB-lite"/>
    </source>
</evidence>
<dbReference type="SUPFAM" id="SSF142921">
    <property type="entry name" value="WGR domain-like"/>
    <property type="match status" value="1"/>
</dbReference>
<dbReference type="Gene3D" id="1.20.5.5270">
    <property type="match status" value="1"/>
</dbReference>
<dbReference type="InterPro" id="IPR036930">
    <property type="entry name" value="WGR_dom_sf"/>
</dbReference>
<protein>
    <recommendedName>
        <fullName evidence="6">WGR domain-containing protein</fullName>
    </recommendedName>
</protein>
<dbReference type="VEuPathDB" id="FungiDB:AeMF1_021619"/>
<feature type="region of interest" description="Disordered" evidence="5">
    <location>
        <begin position="908"/>
        <end position="936"/>
    </location>
</feature>
<dbReference type="PANTHER" id="PTHR24136:SF15">
    <property type="entry name" value="ANK_REP_REGION DOMAIN-CONTAINING PROTEIN"/>
    <property type="match status" value="1"/>
</dbReference>
<comment type="caution">
    <text evidence="7">The sequence shown here is derived from an EMBL/GenBank/DDBJ whole genome shotgun (WGS) entry which is preliminary data.</text>
</comment>
<proteinExistence type="inferred from homology"/>
<dbReference type="InterPro" id="IPR002110">
    <property type="entry name" value="Ankyrin_rpt"/>
</dbReference>
<dbReference type="Proteomes" id="UP000481153">
    <property type="component" value="Unassembled WGS sequence"/>
</dbReference>
<evidence type="ECO:0000313" key="8">
    <source>
        <dbReference type="Proteomes" id="UP000481153"/>
    </source>
</evidence>
<dbReference type="InterPro" id="IPR008893">
    <property type="entry name" value="WGR_domain"/>
</dbReference>
<dbReference type="Pfam" id="PF02225">
    <property type="entry name" value="PA"/>
    <property type="match status" value="2"/>
</dbReference>
<dbReference type="PROSITE" id="PS50088">
    <property type="entry name" value="ANK_REPEAT"/>
    <property type="match status" value="3"/>
</dbReference>
<dbReference type="EMBL" id="VJMJ01000193">
    <property type="protein sequence ID" value="KAF0727615.1"/>
    <property type="molecule type" value="Genomic_DNA"/>
</dbReference>
<dbReference type="GO" id="GO:0045732">
    <property type="term" value="P:positive regulation of protein catabolic process"/>
    <property type="evidence" value="ECO:0007669"/>
    <property type="project" value="TreeGrafter"/>
</dbReference>
<dbReference type="InterPro" id="IPR036770">
    <property type="entry name" value="Ankyrin_rpt-contain_sf"/>
</dbReference>
<dbReference type="Pfam" id="PF00023">
    <property type="entry name" value="Ank"/>
    <property type="match status" value="1"/>
</dbReference>
<name>A0A6G0WK56_9STRA</name>
<gene>
    <name evidence="7" type="ORF">Ae201684_014440</name>
</gene>
<evidence type="ECO:0000313" key="7">
    <source>
        <dbReference type="EMBL" id="KAF0727615.1"/>
    </source>
</evidence>
<keyword evidence="8" id="KW-1185">Reference proteome</keyword>
<feature type="repeat" description="ANK" evidence="4">
    <location>
        <begin position="480"/>
        <end position="512"/>
    </location>
</feature>
<dbReference type="SMART" id="SM00248">
    <property type="entry name" value="ANK"/>
    <property type="match status" value="6"/>
</dbReference>
<dbReference type="SUPFAM" id="SSF52025">
    <property type="entry name" value="PA domain"/>
    <property type="match status" value="2"/>
</dbReference>